<name>A0A0F6VZL6_9BACT</name>
<keyword evidence="2" id="KW-1185">Reference proteome</keyword>
<sequence length="42" mass="4417">MATELCPTLATPNAENADVYPLGQVMQGVEEGVRLAVAPFGR</sequence>
<dbReference type="RefSeq" id="WP_275935456.1">
    <property type="nucleotide sequence ID" value="NZ_CP011125.1"/>
</dbReference>
<protein>
    <submittedName>
        <fullName evidence="1">Uncharacterized protein</fullName>
    </submittedName>
</protein>
<gene>
    <name evidence="1" type="ORF">DB32_000797</name>
</gene>
<evidence type="ECO:0000313" key="1">
    <source>
        <dbReference type="EMBL" id="AKF03648.1"/>
    </source>
</evidence>
<dbReference type="STRING" id="927083.DB32_000797"/>
<dbReference type="KEGG" id="samy:DB32_000797"/>
<dbReference type="AlphaFoldDB" id="A0A0F6VZL6"/>
<dbReference type="Proteomes" id="UP000034883">
    <property type="component" value="Chromosome"/>
</dbReference>
<proteinExistence type="predicted"/>
<accession>A0A0F6VZL6</accession>
<organism evidence="1 2">
    <name type="scientific">Sandaracinus amylolyticus</name>
    <dbReference type="NCBI Taxonomy" id="927083"/>
    <lineage>
        <taxon>Bacteria</taxon>
        <taxon>Pseudomonadati</taxon>
        <taxon>Myxococcota</taxon>
        <taxon>Polyangia</taxon>
        <taxon>Polyangiales</taxon>
        <taxon>Sandaracinaceae</taxon>
        <taxon>Sandaracinus</taxon>
    </lineage>
</organism>
<reference evidence="1 2" key="1">
    <citation type="submission" date="2015-03" db="EMBL/GenBank/DDBJ databases">
        <title>Genome assembly of Sandaracinus amylolyticus DSM 53668.</title>
        <authorList>
            <person name="Sharma G."/>
            <person name="Subramanian S."/>
        </authorList>
    </citation>
    <scope>NUCLEOTIDE SEQUENCE [LARGE SCALE GENOMIC DNA]</scope>
    <source>
        <strain evidence="1 2">DSM 53668</strain>
    </source>
</reference>
<dbReference type="EMBL" id="CP011125">
    <property type="protein sequence ID" value="AKF03648.1"/>
    <property type="molecule type" value="Genomic_DNA"/>
</dbReference>
<evidence type="ECO:0000313" key="2">
    <source>
        <dbReference type="Proteomes" id="UP000034883"/>
    </source>
</evidence>